<dbReference type="AlphaFoldDB" id="A0A0X3APV7"/>
<dbReference type="STRING" id="1586267.GCA_001418685_01249"/>
<organism evidence="3 4">
    <name type="scientific">Apibacter mensalis</name>
    <dbReference type="NCBI Taxonomy" id="1586267"/>
    <lineage>
        <taxon>Bacteria</taxon>
        <taxon>Pseudomonadati</taxon>
        <taxon>Bacteroidota</taxon>
        <taxon>Flavobacteriia</taxon>
        <taxon>Flavobacteriales</taxon>
        <taxon>Weeksellaceae</taxon>
        <taxon>Apibacter</taxon>
    </lineage>
</organism>
<keyword evidence="4" id="KW-1185">Reference proteome</keyword>
<dbReference type="OrthoDB" id="9808398at2"/>
<evidence type="ECO:0000256" key="1">
    <source>
        <dbReference type="ARBA" id="ARBA00022801"/>
    </source>
</evidence>
<dbReference type="PANTHER" id="PTHR46118">
    <property type="entry name" value="PROTEIN ABHD11"/>
    <property type="match status" value="1"/>
</dbReference>
<evidence type="ECO:0000259" key="2">
    <source>
        <dbReference type="Pfam" id="PF00561"/>
    </source>
</evidence>
<dbReference type="RefSeq" id="WP_055425591.1">
    <property type="nucleotide sequence ID" value="NZ_FCOR01000006.1"/>
</dbReference>
<dbReference type="GO" id="GO:0016787">
    <property type="term" value="F:hydrolase activity"/>
    <property type="evidence" value="ECO:0007669"/>
    <property type="project" value="UniProtKB-KW"/>
</dbReference>
<proteinExistence type="predicted"/>
<feature type="domain" description="AB hydrolase-1" evidence="2">
    <location>
        <begin position="18"/>
        <end position="114"/>
    </location>
</feature>
<dbReference type="InterPro" id="IPR029058">
    <property type="entry name" value="AB_hydrolase_fold"/>
</dbReference>
<keyword evidence="1" id="KW-0378">Hydrolase</keyword>
<dbReference type="PANTHER" id="PTHR46118:SF4">
    <property type="entry name" value="PROTEIN ABHD11"/>
    <property type="match status" value="1"/>
</dbReference>
<dbReference type="SUPFAM" id="SSF53474">
    <property type="entry name" value="alpha/beta-Hydrolases"/>
    <property type="match status" value="1"/>
</dbReference>
<evidence type="ECO:0000313" key="3">
    <source>
        <dbReference type="EMBL" id="CVK16396.1"/>
    </source>
</evidence>
<protein>
    <submittedName>
        <fullName evidence="3">Pimeloyl-ACP methyl ester carboxylesterase</fullName>
    </submittedName>
</protein>
<dbReference type="Pfam" id="PF00561">
    <property type="entry name" value="Abhydrolase_1"/>
    <property type="match status" value="1"/>
</dbReference>
<sequence length="259" mass="30002">MEKHILNSKIFYNPGKLPLLIFHGLFGMLDNWGTLGKKFSETNEVHLIDLRNHGRSFHSDQMSYTDMSDDMVSYMKHYSIDKAILLGHSLGGKSVMECAIKHPDLVEKLIVVDMAPKAYPPHHQQIFKALESVDFSKVNEKKEVENMLSQYISDSGVIMFLMKNVYRTEDNRFNFRFNLKTLSEKYNQLMNNSISFGKYVGPTLFISGEKSNYILKEDEFSIRQYFPNEKTIVIPNAGHWVQVDNPTDFYETVTTFLES</sequence>
<evidence type="ECO:0000313" key="4">
    <source>
        <dbReference type="Proteomes" id="UP000182761"/>
    </source>
</evidence>
<accession>A0A0X3APV7</accession>
<dbReference type="PRINTS" id="PR00111">
    <property type="entry name" value="ABHYDROLASE"/>
</dbReference>
<dbReference type="Gene3D" id="3.40.50.1820">
    <property type="entry name" value="alpha/beta hydrolase"/>
    <property type="match status" value="1"/>
</dbReference>
<dbReference type="InterPro" id="IPR000073">
    <property type="entry name" value="AB_hydrolase_1"/>
</dbReference>
<dbReference type="Proteomes" id="UP000182761">
    <property type="component" value="Unassembled WGS sequence"/>
</dbReference>
<dbReference type="EMBL" id="FCOR01000006">
    <property type="protein sequence ID" value="CVK16396.1"/>
    <property type="molecule type" value="Genomic_DNA"/>
</dbReference>
<name>A0A0X3APV7_9FLAO</name>
<gene>
    <name evidence="3" type="ORF">Ga0061079_106162</name>
</gene>
<reference evidence="3 4" key="1">
    <citation type="submission" date="2016-01" db="EMBL/GenBank/DDBJ databases">
        <authorList>
            <person name="McClelland M."/>
            <person name="Jain A."/>
            <person name="Saraogi P."/>
            <person name="Mendelson R."/>
            <person name="Westerman R."/>
            <person name="SanMiguel P."/>
            <person name="Csonka L."/>
        </authorList>
    </citation>
    <scope>NUCLEOTIDE SEQUENCE [LARGE SCALE GENOMIC DNA]</scope>
    <source>
        <strain evidence="3 4">R-53146</strain>
    </source>
</reference>